<dbReference type="AlphaFoldDB" id="A0A975G8Z2"/>
<gene>
    <name evidence="1" type="ORF">KBB96_16750</name>
</gene>
<dbReference type="Gene3D" id="2.60.120.1440">
    <property type="match status" value="1"/>
</dbReference>
<dbReference type="KEGG" id="lamb:KBB96_16750"/>
<sequence>MKAPDSELRRLTDAWHDGTISRGDALRLEERLLADTAARDYFFEISELEGGLAEAAAMLPPIAAKPRPQSTTGSWWKMAAVFVIGAASGALAWKMTGAKSPAGGRSFGPEATITGMMGVTWDGVAGDRSVDLKHGSGTTRITSGLLEVTFGSGTRTVIEGPANFEVTGHNSMSLTYGKVVADVPKGAEGFTVNYADGRIVDLGTEFGVDIGRGEKVANFGVFRGEIEFQPKGEGARPVRLLENHAVLAGEGRIQSVPFDQAKFTRRFPSREFAWEVKEAAAETTWDYDISHLVWKPGHYRVICKWMTGPHGVATRGAELRLDDVLVASDDHPGFTGLASLTKNNEYDLNVAGDHYRRGKWTLRLHVKPDWLADKPAVARGVVLVEEGLAVNAKPEDFIGTWEYLHDGQSFKRTFRPDGTADLLIDGKPYSTFANSHWIVKDGCLELTVPEASGPIIERHLLRDPETLVFTNRPYRDAIRAKK</sequence>
<dbReference type="Proteomes" id="UP000676169">
    <property type="component" value="Chromosome"/>
</dbReference>
<reference evidence="1" key="1">
    <citation type="submission" date="2021-04" db="EMBL/GenBank/DDBJ databases">
        <title>Luteolibacter sp. 32A isolated from the skin of an Anderson's salamander (Ambystoma andersonii).</title>
        <authorList>
            <person name="Spergser J."/>
            <person name="Busse H.-J."/>
        </authorList>
    </citation>
    <scope>NUCLEOTIDE SEQUENCE</scope>
    <source>
        <strain evidence="1">32A</strain>
    </source>
</reference>
<dbReference type="EMBL" id="CP073100">
    <property type="protein sequence ID" value="QUE50500.1"/>
    <property type="molecule type" value="Genomic_DNA"/>
</dbReference>
<dbReference type="GO" id="GO:0016989">
    <property type="term" value="F:sigma factor antagonist activity"/>
    <property type="evidence" value="ECO:0007669"/>
    <property type="project" value="TreeGrafter"/>
</dbReference>
<accession>A0A975G8Z2</accession>
<dbReference type="PANTHER" id="PTHR30273:SF2">
    <property type="entry name" value="PROTEIN FECR"/>
    <property type="match status" value="1"/>
</dbReference>
<dbReference type="InterPro" id="IPR012373">
    <property type="entry name" value="Ferrdict_sens_TM"/>
</dbReference>
<keyword evidence="2" id="KW-1185">Reference proteome</keyword>
<proteinExistence type="predicted"/>
<name>A0A975G8Z2_9BACT</name>
<evidence type="ECO:0000313" key="2">
    <source>
        <dbReference type="Proteomes" id="UP000676169"/>
    </source>
</evidence>
<organism evidence="1 2">
    <name type="scientific">Luteolibacter ambystomatis</name>
    <dbReference type="NCBI Taxonomy" id="2824561"/>
    <lineage>
        <taxon>Bacteria</taxon>
        <taxon>Pseudomonadati</taxon>
        <taxon>Verrucomicrobiota</taxon>
        <taxon>Verrucomicrobiia</taxon>
        <taxon>Verrucomicrobiales</taxon>
        <taxon>Verrucomicrobiaceae</taxon>
        <taxon>Luteolibacter</taxon>
    </lineage>
</organism>
<evidence type="ECO:0000313" key="1">
    <source>
        <dbReference type="EMBL" id="QUE50500.1"/>
    </source>
</evidence>
<dbReference type="RefSeq" id="WP_211630640.1">
    <property type="nucleotide sequence ID" value="NZ_CP073100.1"/>
</dbReference>
<dbReference type="PANTHER" id="PTHR30273">
    <property type="entry name" value="PERIPLASMIC SIGNAL SENSOR AND SIGMA FACTOR ACTIVATOR FECR-RELATED"/>
    <property type="match status" value="1"/>
</dbReference>
<protein>
    <submittedName>
        <fullName evidence="1">FecR domain-containing protein</fullName>
    </submittedName>
</protein>